<dbReference type="Proteomes" id="UP000539538">
    <property type="component" value="Unassembled WGS sequence"/>
</dbReference>
<evidence type="ECO:0000256" key="1">
    <source>
        <dbReference type="SAM" id="SignalP"/>
    </source>
</evidence>
<accession>A0ABR6L4C3</accession>
<evidence type="ECO:0000313" key="2">
    <source>
        <dbReference type="EMBL" id="MBB4651595.1"/>
    </source>
</evidence>
<reference evidence="2 3" key="1">
    <citation type="submission" date="2020-08" db="EMBL/GenBank/DDBJ databases">
        <title>Genomic Encyclopedia of Type Strains, Phase IV (KMG-IV): sequencing the most valuable type-strain genomes for metagenomic binning, comparative biology and taxonomic classification.</title>
        <authorList>
            <person name="Goeker M."/>
        </authorList>
    </citation>
    <scope>NUCLEOTIDE SEQUENCE [LARGE SCALE GENOMIC DNA]</scope>
    <source>
        <strain evidence="2 3">DSM 7050</strain>
    </source>
</reference>
<proteinExistence type="predicted"/>
<organism evidence="2 3">
    <name type="scientific">Aminobacter niigataensis</name>
    <dbReference type="NCBI Taxonomy" id="83265"/>
    <lineage>
        <taxon>Bacteria</taxon>
        <taxon>Pseudomonadati</taxon>
        <taxon>Pseudomonadota</taxon>
        <taxon>Alphaproteobacteria</taxon>
        <taxon>Hyphomicrobiales</taxon>
        <taxon>Phyllobacteriaceae</taxon>
        <taxon>Aminobacter</taxon>
    </lineage>
</organism>
<keyword evidence="3" id="KW-1185">Reference proteome</keyword>
<feature type="chain" id="PRO_5046933816" evidence="1">
    <location>
        <begin position="28"/>
        <end position="105"/>
    </location>
</feature>
<sequence>MPSKASSKLATLVAAGILLAGAVPALAIDLPGQPDRNQLAREGRFNELQILQSRQNRIEFQREQQRFREQDRQIVVPQIQRPEVPMVRQSCQIRLFGNIYRRVCR</sequence>
<keyword evidence="1" id="KW-0732">Signal</keyword>
<gene>
    <name evidence="2" type="ORF">GGQ99_003362</name>
</gene>
<name>A0ABR6L4C3_9HYPH</name>
<comment type="caution">
    <text evidence="2">The sequence shown here is derived from an EMBL/GenBank/DDBJ whole genome shotgun (WGS) entry which is preliminary data.</text>
</comment>
<protein>
    <submittedName>
        <fullName evidence="2">Uncharacterized protein</fullName>
    </submittedName>
</protein>
<evidence type="ECO:0000313" key="3">
    <source>
        <dbReference type="Proteomes" id="UP000539538"/>
    </source>
</evidence>
<feature type="signal peptide" evidence="1">
    <location>
        <begin position="1"/>
        <end position="27"/>
    </location>
</feature>
<dbReference type="EMBL" id="JACHOT010000004">
    <property type="protein sequence ID" value="MBB4651595.1"/>
    <property type="molecule type" value="Genomic_DNA"/>
</dbReference>
<dbReference type="RefSeq" id="WP_246389614.1">
    <property type="nucleotide sequence ID" value="NZ_BAAAVZ010000010.1"/>
</dbReference>